<feature type="non-terminal residue" evidence="2">
    <location>
        <position position="1"/>
    </location>
</feature>
<keyword evidence="3" id="KW-1185">Reference proteome</keyword>
<dbReference type="PANTHER" id="PTHR15955">
    <property type="entry name" value="RWD DOMAIN CONTAINING PROTEIN 2"/>
    <property type="match status" value="1"/>
</dbReference>
<gene>
    <name evidence="2" type="ORF">ANCDUO_25744</name>
</gene>
<feature type="domain" description="Small nuclear ribonucleoprotein Prp3 C-terminal" evidence="1">
    <location>
        <begin position="2"/>
        <end position="58"/>
    </location>
</feature>
<evidence type="ECO:0000259" key="1">
    <source>
        <dbReference type="Pfam" id="PF06544"/>
    </source>
</evidence>
<evidence type="ECO:0000313" key="3">
    <source>
        <dbReference type="Proteomes" id="UP000054047"/>
    </source>
</evidence>
<organism evidence="2 3">
    <name type="scientific">Ancylostoma duodenale</name>
    <dbReference type="NCBI Taxonomy" id="51022"/>
    <lineage>
        <taxon>Eukaryota</taxon>
        <taxon>Metazoa</taxon>
        <taxon>Ecdysozoa</taxon>
        <taxon>Nematoda</taxon>
        <taxon>Chromadorea</taxon>
        <taxon>Rhabditida</taxon>
        <taxon>Rhabditina</taxon>
        <taxon>Rhabditomorpha</taxon>
        <taxon>Strongyloidea</taxon>
        <taxon>Ancylostomatidae</taxon>
        <taxon>Ancylostomatinae</taxon>
        <taxon>Ancylostoma</taxon>
    </lineage>
</organism>
<protein>
    <recommendedName>
        <fullName evidence="1">Small nuclear ribonucleoprotein Prp3 C-terminal domain-containing protein</fullName>
    </recommendedName>
</protein>
<dbReference type="InterPro" id="IPR059181">
    <property type="entry name" value="RWDD2A-B_C"/>
</dbReference>
<sequence>RSNLIHFAKKLNLTGFSTPGQPAVIVVEGESKACEEYWKEVKSWTWKRISLRHSDVLKSSADMKFTEFREIFHSGGGNAMADVKQLLVDANLGDRFHMLY</sequence>
<dbReference type="AlphaFoldDB" id="A0A0C2FH33"/>
<proteinExistence type="predicted"/>
<dbReference type="Pfam" id="PF06544">
    <property type="entry name" value="Prp3_C"/>
    <property type="match status" value="1"/>
</dbReference>
<dbReference type="Proteomes" id="UP000054047">
    <property type="component" value="Unassembled WGS sequence"/>
</dbReference>
<accession>A0A0C2FH33</accession>
<evidence type="ECO:0000313" key="2">
    <source>
        <dbReference type="EMBL" id="KIH44236.1"/>
    </source>
</evidence>
<name>A0A0C2FH33_9BILA</name>
<dbReference type="CDD" id="cd24163">
    <property type="entry name" value="RWDD2_C"/>
    <property type="match status" value="1"/>
</dbReference>
<reference evidence="2 3" key="1">
    <citation type="submission" date="2013-12" db="EMBL/GenBank/DDBJ databases">
        <title>Draft genome of the parsitic nematode Ancylostoma duodenale.</title>
        <authorList>
            <person name="Mitreva M."/>
        </authorList>
    </citation>
    <scope>NUCLEOTIDE SEQUENCE [LARGE SCALE GENOMIC DNA]</scope>
    <source>
        <strain evidence="2 3">Zhejiang</strain>
    </source>
</reference>
<dbReference type="PANTHER" id="PTHR15955:SF8">
    <property type="entry name" value="RWD DOMAIN-CONTAINING PROTEIN 2B-RELATED"/>
    <property type="match status" value="1"/>
</dbReference>
<dbReference type="OrthoDB" id="432412at2759"/>
<dbReference type="InterPro" id="IPR010541">
    <property type="entry name" value="Prp3_C"/>
</dbReference>
<feature type="non-terminal residue" evidence="2">
    <location>
        <position position="100"/>
    </location>
</feature>
<dbReference type="InterPro" id="IPR017359">
    <property type="entry name" value="Phi-like"/>
</dbReference>
<dbReference type="EMBL" id="KN779261">
    <property type="protein sequence ID" value="KIH44236.1"/>
    <property type="molecule type" value="Genomic_DNA"/>
</dbReference>